<dbReference type="STRING" id="126957.T1JMZ1"/>
<comment type="cofactor">
    <cofactor evidence="1 7">
        <name>heme</name>
        <dbReference type="ChEBI" id="CHEBI:30413"/>
    </cofactor>
</comment>
<organism evidence="10 11">
    <name type="scientific">Strigamia maritima</name>
    <name type="common">European centipede</name>
    <name type="synonym">Geophilus maritimus</name>
    <dbReference type="NCBI Taxonomy" id="126957"/>
    <lineage>
        <taxon>Eukaryota</taxon>
        <taxon>Metazoa</taxon>
        <taxon>Ecdysozoa</taxon>
        <taxon>Arthropoda</taxon>
        <taxon>Myriapoda</taxon>
        <taxon>Chilopoda</taxon>
        <taxon>Pleurostigmophora</taxon>
        <taxon>Geophilomorpha</taxon>
        <taxon>Linotaeniidae</taxon>
        <taxon>Strigamia</taxon>
    </lineage>
</organism>
<dbReference type="HOGENOM" id="CLU_001570_22_0_1"/>
<evidence type="ECO:0000256" key="2">
    <source>
        <dbReference type="ARBA" id="ARBA00010617"/>
    </source>
</evidence>
<name>T1JMZ1_STRMM</name>
<dbReference type="InterPro" id="IPR002401">
    <property type="entry name" value="Cyt_P450_E_grp-I"/>
</dbReference>
<evidence type="ECO:0000256" key="5">
    <source>
        <dbReference type="ARBA" id="ARBA00023004"/>
    </source>
</evidence>
<dbReference type="FunFam" id="1.10.630.10:FF:000036">
    <property type="entry name" value="CYtochrome P450 family"/>
    <property type="match status" value="1"/>
</dbReference>
<dbReference type="GO" id="GO:0005737">
    <property type="term" value="C:cytoplasm"/>
    <property type="evidence" value="ECO:0007669"/>
    <property type="project" value="TreeGrafter"/>
</dbReference>
<dbReference type="SUPFAM" id="SSF48264">
    <property type="entry name" value="Cytochrome P450"/>
    <property type="match status" value="1"/>
</dbReference>
<proteinExistence type="inferred from homology"/>
<dbReference type="GO" id="GO:0008395">
    <property type="term" value="F:steroid hydroxylase activity"/>
    <property type="evidence" value="ECO:0007669"/>
    <property type="project" value="TreeGrafter"/>
</dbReference>
<evidence type="ECO:0000256" key="3">
    <source>
        <dbReference type="ARBA" id="ARBA00022723"/>
    </source>
</evidence>
<evidence type="ECO:0000256" key="9">
    <source>
        <dbReference type="SAM" id="Phobius"/>
    </source>
</evidence>
<protein>
    <recommendedName>
        <fullName evidence="12">Cytochrome P450</fullName>
    </recommendedName>
</protein>
<feature type="binding site" description="axial binding residue" evidence="7">
    <location>
        <position position="435"/>
    </location>
    <ligand>
        <name>heme</name>
        <dbReference type="ChEBI" id="CHEBI:30413"/>
    </ligand>
    <ligandPart>
        <name>Fe</name>
        <dbReference type="ChEBI" id="CHEBI:18248"/>
    </ligandPart>
</feature>
<evidence type="ECO:0000256" key="8">
    <source>
        <dbReference type="RuleBase" id="RU000461"/>
    </source>
</evidence>
<accession>T1JMZ1</accession>
<dbReference type="GO" id="GO:0006805">
    <property type="term" value="P:xenobiotic metabolic process"/>
    <property type="evidence" value="ECO:0007669"/>
    <property type="project" value="TreeGrafter"/>
</dbReference>
<dbReference type="InterPro" id="IPR036396">
    <property type="entry name" value="Cyt_P450_sf"/>
</dbReference>
<dbReference type="eggNOG" id="KOG0156">
    <property type="taxonomic scope" value="Eukaryota"/>
</dbReference>
<keyword evidence="7 8" id="KW-0349">Heme</keyword>
<evidence type="ECO:0000256" key="6">
    <source>
        <dbReference type="ARBA" id="ARBA00023033"/>
    </source>
</evidence>
<keyword evidence="3 7" id="KW-0479">Metal-binding</keyword>
<dbReference type="Gene3D" id="1.10.630.10">
    <property type="entry name" value="Cytochrome P450"/>
    <property type="match status" value="1"/>
</dbReference>
<feature type="transmembrane region" description="Helical" evidence="9">
    <location>
        <begin position="6"/>
        <end position="27"/>
    </location>
</feature>
<dbReference type="PROSITE" id="PS00086">
    <property type="entry name" value="CYTOCHROME_P450"/>
    <property type="match status" value="1"/>
</dbReference>
<keyword evidence="9" id="KW-1133">Transmembrane helix</keyword>
<evidence type="ECO:0000256" key="4">
    <source>
        <dbReference type="ARBA" id="ARBA00023002"/>
    </source>
</evidence>
<dbReference type="EnsemblMetazoa" id="SMAR015220-RA">
    <property type="protein sequence ID" value="SMAR015220-PA"/>
    <property type="gene ID" value="SMAR015220"/>
</dbReference>
<reference evidence="10" key="2">
    <citation type="submission" date="2015-02" db="UniProtKB">
        <authorList>
            <consortium name="EnsemblMetazoa"/>
        </authorList>
    </citation>
    <scope>IDENTIFICATION</scope>
</reference>
<reference evidence="11" key="1">
    <citation type="submission" date="2011-05" db="EMBL/GenBank/DDBJ databases">
        <authorList>
            <person name="Richards S.R."/>
            <person name="Qu J."/>
            <person name="Jiang H."/>
            <person name="Jhangiani S.N."/>
            <person name="Agravi P."/>
            <person name="Goodspeed R."/>
            <person name="Gross S."/>
            <person name="Mandapat C."/>
            <person name="Jackson L."/>
            <person name="Mathew T."/>
            <person name="Pu L."/>
            <person name="Thornton R."/>
            <person name="Saada N."/>
            <person name="Wilczek-Boney K.B."/>
            <person name="Lee S."/>
            <person name="Kovar C."/>
            <person name="Wu Y."/>
            <person name="Scherer S.E."/>
            <person name="Worley K.C."/>
            <person name="Muzny D.M."/>
            <person name="Gibbs R."/>
        </authorList>
    </citation>
    <scope>NUCLEOTIDE SEQUENCE</scope>
    <source>
        <strain evidence="11">Brora</strain>
    </source>
</reference>
<dbReference type="GO" id="GO:0016712">
    <property type="term" value="F:oxidoreductase activity, acting on paired donors, with incorporation or reduction of molecular oxygen, reduced flavin or flavoprotein as one donor, and incorporation of one atom of oxygen"/>
    <property type="evidence" value="ECO:0007669"/>
    <property type="project" value="TreeGrafter"/>
</dbReference>
<dbReference type="PhylomeDB" id="T1JMZ1"/>
<dbReference type="InterPro" id="IPR001128">
    <property type="entry name" value="Cyt_P450"/>
</dbReference>
<dbReference type="PANTHER" id="PTHR24300">
    <property type="entry name" value="CYTOCHROME P450 508A4-RELATED"/>
    <property type="match status" value="1"/>
</dbReference>
<keyword evidence="6 8" id="KW-0503">Monooxygenase</keyword>
<comment type="similarity">
    <text evidence="2 8">Belongs to the cytochrome P450 family.</text>
</comment>
<keyword evidence="11" id="KW-1185">Reference proteome</keyword>
<evidence type="ECO:0008006" key="12">
    <source>
        <dbReference type="Google" id="ProtNLM"/>
    </source>
</evidence>
<dbReference type="Proteomes" id="UP000014500">
    <property type="component" value="Unassembled WGS sequence"/>
</dbReference>
<dbReference type="GO" id="GO:0020037">
    <property type="term" value="F:heme binding"/>
    <property type="evidence" value="ECO:0007669"/>
    <property type="project" value="InterPro"/>
</dbReference>
<keyword evidence="9" id="KW-0472">Membrane</keyword>
<evidence type="ECO:0000256" key="7">
    <source>
        <dbReference type="PIRSR" id="PIRSR602401-1"/>
    </source>
</evidence>
<keyword evidence="9" id="KW-0812">Transmembrane</keyword>
<evidence type="ECO:0000256" key="1">
    <source>
        <dbReference type="ARBA" id="ARBA00001971"/>
    </source>
</evidence>
<dbReference type="Pfam" id="PF00067">
    <property type="entry name" value="p450"/>
    <property type="match status" value="1"/>
</dbReference>
<dbReference type="PRINTS" id="PR00463">
    <property type="entry name" value="EP450I"/>
</dbReference>
<dbReference type="PANTHER" id="PTHR24300:SF403">
    <property type="entry name" value="CYTOCHROME P450 306A1"/>
    <property type="match status" value="1"/>
</dbReference>
<sequence>MIFDDFALSAPAIAIFAIVLWISAIYLKTPKNLPPGPREIPFLGYLPFLTRKPHLAFTKLQKKYGDIFTISIAKERVVVLSSFKLIKEAFQQSDKFMERPNSFSDLLTFDSIEGMLGNGGAQRKELRHFSLSTLRQLGMGKASLEPKIQDEILYLVNSIKNLGGKPAYLRDMIKTSITNIMCTIMYGNRLDYNNDEFQQLLQLSNNFVSSLGIDKLSQYLPEFLINLLGITKPKDFGTMLYRKILNEVQKYDKIHDGVNSQLSFIDAWRTEAEKPNSNTANFNEKKLAKILSELFIAGSHTTSTTLQWALLYLTKYPNVQTKLQKEIDDVIGKERQPSMTDQKLMPYTQATILELNRIISLAPLLTPHCSTDDTTLAGYFIPKDTTIHGNVWAIHHNPELFPEPECFKPERFLTEDNKVTPIEESIPFSIGKRVCVGEALARMQLFLYITTFLQHFSFTSSENVSFDYIYAIVLEPLNQKICATMR</sequence>
<evidence type="ECO:0000313" key="10">
    <source>
        <dbReference type="EnsemblMetazoa" id="SMAR015220-PA"/>
    </source>
</evidence>
<dbReference type="GO" id="GO:0005506">
    <property type="term" value="F:iron ion binding"/>
    <property type="evidence" value="ECO:0007669"/>
    <property type="project" value="InterPro"/>
</dbReference>
<evidence type="ECO:0000313" key="11">
    <source>
        <dbReference type="Proteomes" id="UP000014500"/>
    </source>
</evidence>
<dbReference type="InterPro" id="IPR050182">
    <property type="entry name" value="Cytochrome_P450_fam2"/>
</dbReference>
<dbReference type="PRINTS" id="PR00385">
    <property type="entry name" value="P450"/>
</dbReference>
<dbReference type="EMBL" id="JH431477">
    <property type="status" value="NOT_ANNOTATED_CDS"/>
    <property type="molecule type" value="Genomic_DNA"/>
</dbReference>
<keyword evidence="4 8" id="KW-0560">Oxidoreductase</keyword>
<dbReference type="AlphaFoldDB" id="T1JMZ1"/>
<dbReference type="GO" id="GO:0006082">
    <property type="term" value="P:organic acid metabolic process"/>
    <property type="evidence" value="ECO:0007669"/>
    <property type="project" value="TreeGrafter"/>
</dbReference>
<dbReference type="InterPro" id="IPR017972">
    <property type="entry name" value="Cyt_P450_CS"/>
</dbReference>
<keyword evidence="5 7" id="KW-0408">Iron</keyword>